<name>A0A1J4J0N5_9EUKA</name>
<evidence type="ECO:0000313" key="1">
    <source>
        <dbReference type="EMBL" id="OHS93136.1"/>
    </source>
</evidence>
<gene>
    <name evidence="1" type="ORF">TRFO_40542</name>
</gene>
<organism evidence="1 2">
    <name type="scientific">Tritrichomonas foetus</name>
    <dbReference type="NCBI Taxonomy" id="1144522"/>
    <lineage>
        <taxon>Eukaryota</taxon>
        <taxon>Metamonada</taxon>
        <taxon>Parabasalia</taxon>
        <taxon>Tritrichomonadida</taxon>
        <taxon>Tritrichomonadidae</taxon>
        <taxon>Tritrichomonas</taxon>
    </lineage>
</organism>
<dbReference type="RefSeq" id="XP_068346273.1">
    <property type="nucleotide sequence ID" value="XM_068513270.1"/>
</dbReference>
<proteinExistence type="predicted"/>
<comment type="caution">
    <text evidence="1">The sequence shown here is derived from an EMBL/GenBank/DDBJ whole genome shotgun (WGS) entry which is preliminary data.</text>
</comment>
<dbReference type="Proteomes" id="UP000179807">
    <property type="component" value="Unassembled WGS sequence"/>
</dbReference>
<reference evidence="1" key="1">
    <citation type="submission" date="2016-10" db="EMBL/GenBank/DDBJ databases">
        <authorList>
            <person name="Benchimol M."/>
            <person name="Almeida L.G."/>
            <person name="Vasconcelos A.T."/>
            <person name="Perreira-Neves A."/>
            <person name="Rosa I.A."/>
            <person name="Tasca T."/>
            <person name="Bogo M.R."/>
            <person name="de Souza W."/>
        </authorList>
    </citation>
    <scope>NUCLEOTIDE SEQUENCE [LARGE SCALE GENOMIC DNA]</scope>
    <source>
        <strain evidence="1">K</strain>
    </source>
</reference>
<accession>A0A1J4J0N5</accession>
<sequence>MEPKNITFINLVKELMTSSQDERNQYLSQLREHVNNQAEVKYALRKKVDKYAQISHCLNKVQDSYIESRNSSFHSKIEDINNSLAVIPHFIDDHRETISEISNLQNKQQFLSNLIQLKNFPIQLKNMIANSKGNDLKDAIHSTLTFSLFIQKHQDVKIIQEIIKEMNFYKNMIFNLLFEKIYVPNYKLTEVSNLSLLKGNKIKEEEAQPIKDSFRSTIILLILTSFYLKNNISENKTGNITKNQSLSEKNNLDTLENKEEGKKLFEDSTINTVFEEFQQVWLLKITEMNNINSNSTFQSIINSYVVACSVWKVLFDEKEELKKIISNEQLNLTSRFKDFKLILSNYFINIEKVAGLFFSDDVHDEIMSDYFHVFDKYKGPHLIDHNITEIYFLGSMKRYISKLFDMDDISLYPNIIDNQQNDLNIILKLYDQIPKEMLPNLDLKLINMIFVVFDPKTIPLSLPATNLLYILLFASNELFPFLNEDNLRTLIEHFNKSLVPKIVAVWKMKIYYQLTQTSDLHLYNFKDLFTQIYEMFNLKKFCNEILPCKEAFMEEIVNSTILCLIQNYIDERNKWNIPRKNFLETQYGNCAKFLNEIGCKPNIKLEQMIDEN</sequence>
<dbReference type="GeneID" id="94847974"/>
<dbReference type="AlphaFoldDB" id="A0A1J4J0N5"/>
<protein>
    <submittedName>
        <fullName evidence="1">Uncharacterized protein</fullName>
    </submittedName>
</protein>
<keyword evidence="2" id="KW-1185">Reference proteome</keyword>
<dbReference type="EMBL" id="MLAK01001429">
    <property type="protein sequence ID" value="OHS93136.1"/>
    <property type="molecule type" value="Genomic_DNA"/>
</dbReference>
<dbReference type="VEuPathDB" id="TrichDB:TRFO_40542"/>
<evidence type="ECO:0000313" key="2">
    <source>
        <dbReference type="Proteomes" id="UP000179807"/>
    </source>
</evidence>